<proteinExistence type="inferred from homology"/>
<evidence type="ECO:0000256" key="8">
    <source>
        <dbReference type="ARBA" id="ARBA00023065"/>
    </source>
</evidence>
<feature type="transmembrane region" description="Helical" evidence="12">
    <location>
        <begin position="73"/>
        <end position="92"/>
    </location>
</feature>
<evidence type="ECO:0000256" key="3">
    <source>
        <dbReference type="ARBA" id="ARBA00022448"/>
    </source>
</evidence>
<evidence type="ECO:0000256" key="10">
    <source>
        <dbReference type="ARBA" id="ARBA00023310"/>
    </source>
</evidence>
<gene>
    <name evidence="13" type="primary">atp6</name>
</gene>
<geneLocation type="mitochondrion" evidence="13"/>
<dbReference type="NCBIfam" id="TIGR01131">
    <property type="entry name" value="ATP_synt_6_or_A"/>
    <property type="match status" value="1"/>
</dbReference>
<protein>
    <recommendedName>
        <fullName evidence="11">ATP synthase subunit a</fullName>
    </recommendedName>
</protein>
<keyword evidence="3" id="KW-0813">Transport</keyword>
<dbReference type="GO" id="GO:0046933">
    <property type="term" value="F:proton-transporting ATP synthase activity, rotational mechanism"/>
    <property type="evidence" value="ECO:0007669"/>
    <property type="project" value="TreeGrafter"/>
</dbReference>
<evidence type="ECO:0000256" key="11">
    <source>
        <dbReference type="RuleBase" id="RU004450"/>
    </source>
</evidence>
<keyword evidence="9 12" id="KW-0472">Membrane</keyword>
<evidence type="ECO:0000256" key="4">
    <source>
        <dbReference type="ARBA" id="ARBA00022547"/>
    </source>
</evidence>
<dbReference type="PANTHER" id="PTHR11410">
    <property type="entry name" value="ATP SYNTHASE SUBUNIT A"/>
    <property type="match status" value="1"/>
</dbReference>
<dbReference type="InterPro" id="IPR000568">
    <property type="entry name" value="ATP_synth_F0_asu"/>
</dbReference>
<dbReference type="PRINTS" id="PR00123">
    <property type="entry name" value="ATPASEA"/>
</dbReference>
<dbReference type="CDD" id="cd00310">
    <property type="entry name" value="ATP-synt_Fo_a_6"/>
    <property type="match status" value="1"/>
</dbReference>
<evidence type="ECO:0000313" key="13">
    <source>
        <dbReference type="EMBL" id="QTC32048.1"/>
    </source>
</evidence>
<keyword evidence="10" id="KW-0066">ATP synthesis</keyword>
<sequence length="219" mass="25243">MMTNLFSPFDPCSQYSSILQINWISIPLILIMMPKQLLMKDNRWTNLENKMKKMLVKEFKSILMNKQPIMKSISLFMFIILMNIISLFPFTFTPTGHILISISLALPIWMMNILFMLTNKKIKFFSHMIPLGTPSMLMPFMVMIETIGMFIRPISLSVRLSANLIAGHLIMILINSNKLTIFSILILSIQFIMMSFELSISTIQAYVFSTISTLYSSES</sequence>
<evidence type="ECO:0000256" key="6">
    <source>
        <dbReference type="ARBA" id="ARBA00022781"/>
    </source>
</evidence>
<dbReference type="InterPro" id="IPR045083">
    <property type="entry name" value="ATP_synth_F0_asu_bact/mt"/>
</dbReference>
<reference evidence="13" key="1">
    <citation type="submission" date="2020-10" db="EMBL/GenBank/DDBJ databases">
        <authorList>
            <person name="Lv S."/>
        </authorList>
    </citation>
    <scope>NUCLEOTIDE SEQUENCE</scope>
</reference>
<evidence type="ECO:0000256" key="7">
    <source>
        <dbReference type="ARBA" id="ARBA00022989"/>
    </source>
</evidence>
<dbReference type="GO" id="GO:0005743">
    <property type="term" value="C:mitochondrial inner membrane"/>
    <property type="evidence" value="ECO:0007669"/>
    <property type="project" value="UniProtKB-SubCell"/>
</dbReference>
<evidence type="ECO:0000256" key="9">
    <source>
        <dbReference type="ARBA" id="ARBA00023136"/>
    </source>
</evidence>
<keyword evidence="8" id="KW-0406">Ion transport</keyword>
<keyword evidence="7 12" id="KW-1133">Transmembrane helix</keyword>
<dbReference type="InterPro" id="IPR023011">
    <property type="entry name" value="ATP_synth_F0_asu_AS"/>
</dbReference>
<accession>A0A8A4JHU9</accession>
<dbReference type="PROSITE" id="PS00449">
    <property type="entry name" value="ATPASE_A"/>
    <property type="match status" value="1"/>
</dbReference>
<feature type="transmembrane region" description="Helical" evidence="12">
    <location>
        <begin position="15"/>
        <end position="33"/>
    </location>
</feature>
<dbReference type="GO" id="GO:0045259">
    <property type="term" value="C:proton-transporting ATP synthase complex"/>
    <property type="evidence" value="ECO:0007669"/>
    <property type="project" value="UniProtKB-KW"/>
</dbReference>
<feature type="transmembrane region" description="Helical" evidence="12">
    <location>
        <begin position="98"/>
        <end position="117"/>
    </location>
</feature>
<keyword evidence="13" id="KW-0496">Mitochondrion</keyword>
<name>A0A8A4JHU9_9HEMI</name>
<keyword evidence="6" id="KW-0375">Hydrogen ion transport</keyword>
<keyword evidence="4" id="KW-0138">CF(0)</keyword>
<feature type="transmembrane region" description="Helical" evidence="12">
    <location>
        <begin position="129"/>
        <end position="150"/>
    </location>
</feature>
<organism evidence="13">
    <name type="scientific">Nisia fuliginosa</name>
    <dbReference type="NCBI Taxonomy" id="2743077"/>
    <lineage>
        <taxon>Eukaryota</taxon>
        <taxon>Metazoa</taxon>
        <taxon>Ecdysozoa</taxon>
        <taxon>Arthropoda</taxon>
        <taxon>Hexapoda</taxon>
        <taxon>Insecta</taxon>
        <taxon>Pterygota</taxon>
        <taxon>Neoptera</taxon>
        <taxon>Paraneoptera</taxon>
        <taxon>Hemiptera</taxon>
        <taxon>Auchenorrhyncha</taxon>
        <taxon>Fulgoroidea</taxon>
        <taxon>Meenoplidae</taxon>
        <taxon>Kermesiinae</taxon>
        <taxon>Nisia</taxon>
    </lineage>
</organism>
<keyword evidence="5 12" id="KW-0812">Transmembrane</keyword>
<dbReference type="AlphaFoldDB" id="A0A8A4JHU9"/>
<evidence type="ECO:0000256" key="1">
    <source>
        <dbReference type="ARBA" id="ARBA00004141"/>
    </source>
</evidence>
<dbReference type="InterPro" id="IPR035908">
    <property type="entry name" value="F0_ATP_A_sf"/>
</dbReference>
<evidence type="ECO:0000256" key="2">
    <source>
        <dbReference type="ARBA" id="ARBA00006810"/>
    </source>
</evidence>
<dbReference type="SUPFAM" id="SSF81336">
    <property type="entry name" value="F1F0 ATP synthase subunit A"/>
    <property type="match status" value="1"/>
</dbReference>
<dbReference type="Gene3D" id="1.20.120.220">
    <property type="entry name" value="ATP synthase, F0 complex, subunit A"/>
    <property type="match status" value="1"/>
</dbReference>
<comment type="subcellular location">
    <subcellularLocation>
        <location evidence="1">Membrane</location>
        <topology evidence="1">Multi-pass membrane protein</topology>
    </subcellularLocation>
    <subcellularLocation>
        <location evidence="11">Mitochondrion inner membrane</location>
        <topology evidence="11">Multi-pass membrane protein</topology>
    </subcellularLocation>
</comment>
<dbReference type="Pfam" id="PF00119">
    <property type="entry name" value="ATP-synt_A"/>
    <property type="match status" value="1"/>
</dbReference>
<dbReference type="EMBL" id="MW192046">
    <property type="protein sequence ID" value="QTC32048.1"/>
    <property type="molecule type" value="Genomic_DNA"/>
</dbReference>
<evidence type="ECO:0000256" key="12">
    <source>
        <dbReference type="SAM" id="Phobius"/>
    </source>
</evidence>
<dbReference type="PANTHER" id="PTHR11410:SF0">
    <property type="entry name" value="ATP SYNTHASE SUBUNIT A"/>
    <property type="match status" value="1"/>
</dbReference>
<evidence type="ECO:0000256" key="5">
    <source>
        <dbReference type="ARBA" id="ARBA00022692"/>
    </source>
</evidence>
<comment type="similarity">
    <text evidence="2">Belongs to the ATPase A chain family.</text>
</comment>